<feature type="region of interest" description="Disordered" evidence="3">
    <location>
        <begin position="240"/>
        <end position="270"/>
    </location>
</feature>
<reference evidence="6" key="1">
    <citation type="submission" date="2016-06" db="EMBL/GenBank/DDBJ databases">
        <title>Draft Genome sequence of the fungus Inonotus baumii.</title>
        <authorList>
            <person name="Zhu H."/>
            <person name="Lin W."/>
        </authorList>
    </citation>
    <scope>NUCLEOTIDE SEQUENCE</scope>
    <source>
        <strain evidence="6">821</strain>
    </source>
</reference>
<organism evidence="6 7">
    <name type="scientific">Sanghuangporus baumii</name>
    <name type="common">Phellinus baumii</name>
    <dbReference type="NCBI Taxonomy" id="108892"/>
    <lineage>
        <taxon>Eukaryota</taxon>
        <taxon>Fungi</taxon>
        <taxon>Dikarya</taxon>
        <taxon>Basidiomycota</taxon>
        <taxon>Agaricomycotina</taxon>
        <taxon>Agaricomycetes</taxon>
        <taxon>Hymenochaetales</taxon>
        <taxon>Hymenochaetaceae</taxon>
        <taxon>Sanghuangporus</taxon>
    </lineage>
</organism>
<dbReference type="GO" id="GO:0005085">
    <property type="term" value="F:guanyl-nucleotide exchange factor activity"/>
    <property type="evidence" value="ECO:0007669"/>
    <property type="project" value="UniProtKB-KW"/>
</dbReference>
<dbReference type="PANTHER" id="PTHR23113:SF99">
    <property type="entry name" value="RASGEF DOMAIN-CONTAINING PROTEIN"/>
    <property type="match status" value="1"/>
</dbReference>
<dbReference type="PANTHER" id="PTHR23113">
    <property type="entry name" value="GUANINE NUCLEOTIDE EXCHANGE FACTOR"/>
    <property type="match status" value="1"/>
</dbReference>
<feature type="region of interest" description="Disordered" evidence="3">
    <location>
        <begin position="76"/>
        <end position="112"/>
    </location>
</feature>
<protein>
    <submittedName>
        <fullName evidence="6">Ras GEF</fullName>
    </submittedName>
</protein>
<proteinExistence type="predicted"/>
<sequence length="852" mass="96580">MSSTPSYNKPLPPISKPKRLQRSKSMATTVLGSSTSRSSSKSRHGSMASGSSQGSNSGKSMMQIIIQALNTPIVEPEHHRKSRSSLTDSSSVFSRFRRSEEKRKADEEPPALRHLKSASSLRTTTMSLLSDYGSFRNSIMSGNVAERTRSEIVESATRYYTSMLDYLKEVDSLPPAVRDTLEVQRLHQQLKFTTELLSPANNEEQSEQAILLLDNTLMLVKKLLSDVQSLLLQQTEVPSRVSEDDCDDDECGEEDVQEGEVYEEESSSTEGVYEYDIPNAHLAILITEPDDEPPAPVRGGLRKMKSSMAVLGGGSSRVEEPARDSGYGTADSQLESPSEEQPKRPLPSRRVRFSQQESLSQHTVIDLSENIEDVSHSLTAINACPLFADDARPETPASKPFDTVDVTYGQDGIPVAMSPAAIIEQLIQDLGLVPVEKKEPPIANFSDIIFTTFRFFWEPEEFLEHLEAAYDNTYLNDRKLSVVLLVRLWILAYWLPQDSQKEGLIKKVQRFLGKALSDGFVWGTILIDMLTRLEQYAEDPDRSAIVREVPEMQYEAMPFRFVDFSRDMPLLWGNYENIRVMAFNNSTGCMELARQLTLKESALYLRLTAREVISRFIVANEENKEASLAREKMDNLKDFSCTVYRWAAWNILKRSTPFKRAKAFGFMMRLAKYLLSIRNFSSAHSVFNGALSIHLDILFQTEEELMPKTRRNMAYIAKFFDDHKDISMQSSAQPTVPIMAVYAGRLTRLLEAKGIMVSSKVDKSVKLVNISFFRAATRITYAMESNQHPYDFKAHAPLQEFIDYTFKEVPNEDEIHEQYLKVKQEEQSGVPFPKPGLMRRLRTNSMMMLPKF</sequence>
<evidence type="ECO:0000313" key="6">
    <source>
        <dbReference type="EMBL" id="OCB88923.1"/>
    </source>
</evidence>
<feature type="compositionally biased region" description="Low complexity" evidence="3">
    <location>
        <begin position="84"/>
        <end position="94"/>
    </location>
</feature>
<dbReference type="EMBL" id="LNZH02000167">
    <property type="protein sequence ID" value="OCB88923.1"/>
    <property type="molecule type" value="Genomic_DNA"/>
</dbReference>
<dbReference type="GO" id="GO:0005886">
    <property type="term" value="C:plasma membrane"/>
    <property type="evidence" value="ECO:0007669"/>
    <property type="project" value="TreeGrafter"/>
</dbReference>
<dbReference type="InterPro" id="IPR023578">
    <property type="entry name" value="Ras_GEF_dom_sf"/>
</dbReference>
<keyword evidence="1 2" id="KW-0344">Guanine-nucleotide releasing factor</keyword>
<feature type="domain" description="Ras-GEF" evidence="4">
    <location>
        <begin position="588"/>
        <end position="825"/>
    </location>
</feature>
<accession>A0A9Q5N9J8</accession>
<feature type="compositionally biased region" description="Acidic residues" evidence="3">
    <location>
        <begin position="244"/>
        <end position="267"/>
    </location>
</feature>
<feature type="compositionally biased region" description="Low complexity" evidence="3">
    <location>
        <begin position="32"/>
        <end position="58"/>
    </location>
</feature>
<dbReference type="SUPFAM" id="SSF48366">
    <property type="entry name" value="Ras GEF"/>
    <property type="match status" value="1"/>
</dbReference>
<dbReference type="InterPro" id="IPR036964">
    <property type="entry name" value="RASGEF_cat_dom_sf"/>
</dbReference>
<dbReference type="Pfam" id="PF00617">
    <property type="entry name" value="RasGEF"/>
    <property type="match status" value="1"/>
</dbReference>
<dbReference type="SMART" id="SM00147">
    <property type="entry name" value="RasGEF"/>
    <property type="match status" value="1"/>
</dbReference>
<evidence type="ECO:0000259" key="4">
    <source>
        <dbReference type="PROSITE" id="PS50009"/>
    </source>
</evidence>
<evidence type="ECO:0000256" key="1">
    <source>
        <dbReference type="ARBA" id="ARBA00022658"/>
    </source>
</evidence>
<dbReference type="InterPro" id="IPR001895">
    <property type="entry name" value="RASGEF_cat_dom"/>
</dbReference>
<evidence type="ECO:0000256" key="2">
    <source>
        <dbReference type="PROSITE-ProRule" id="PRU00168"/>
    </source>
</evidence>
<dbReference type="AlphaFoldDB" id="A0A9Q5N9J8"/>
<dbReference type="OrthoDB" id="546434at2759"/>
<dbReference type="InterPro" id="IPR000651">
    <property type="entry name" value="Ras-like_Gua-exchang_fac_N"/>
</dbReference>
<dbReference type="PROSITE" id="PS50212">
    <property type="entry name" value="RASGEF_NTER"/>
    <property type="match status" value="1"/>
</dbReference>
<evidence type="ECO:0000313" key="7">
    <source>
        <dbReference type="Proteomes" id="UP000757232"/>
    </source>
</evidence>
<keyword evidence="7" id="KW-1185">Reference proteome</keyword>
<dbReference type="PROSITE" id="PS50009">
    <property type="entry name" value="RASGEF_CAT"/>
    <property type="match status" value="1"/>
</dbReference>
<gene>
    <name evidence="6" type="ORF">A7U60_g3878</name>
</gene>
<feature type="region of interest" description="Disordered" evidence="3">
    <location>
        <begin position="1"/>
        <end position="58"/>
    </location>
</feature>
<feature type="compositionally biased region" description="Basic and acidic residues" evidence="3">
    <location>
        <begin position="97"/>
        <end position="111"/>
    </location>
</feature>
<name>A0A9Q5N9J8_SANBA</name>
<evidence type="ECO:0000256" key="3">
    <source>
        <dbReference type="SAM" id="MobiDB-lite"/>
    </source>
</evidence>
<dbReference type="GO" id="GO:0007265">
    <property type="term" value="P:Ras protein signal transduction"/>
    <property type="evidence" value="ECO:0007669"/>
    <property type="project" value="TreeGrafter"/>
</dbReference>
<dbReference type="Proteomes" id="UP000757232">
    <property type="component" value="Unassembled WGS sequence"/>
</dbReference>
<feature type="domain" description="N-terminal Ras-GEF" evidence="5">
    <location>
        <begin position="410"/>
        <end position="534"/>
    </location>
</feature>
<feature type="region of interest" description="Disordered" evidence="3">
    <location>
        <begin position="309"/>
        <end position="355"/>
    </location>
</feature>
<dbReference type="InterPro" id="IPR008937">
    <property type="entry name" value="Ras-like_GEF"/>
</dbReference>
<comment type="caution">
    <text evidence="6">The sequence shown here is derived from an EMBL/GenBank/DDBJ whole genome shotgun (WGS) entry which is preliminary data.</text>
</comment>
<dbReference type="Gene3D" id="1.10.840.10">
    <property type="entry name" value="Ras guanine-nucleotide exchange factors catalytic domain"/>
    <property type="match status" value="1"/>
</dbReference>
<evidence type="ECO:0000259" key="5">
    <source>
        <dbReference type="PROSITE" id="PS50212"/>
    </source>
</evidence>